<dbReference type="EMBL" id="CBTN010000005">
    <property type="protein sequence ID" value="CDH50191.1"/>
    <property type="molecule type" value="Genomic_DNA"/>
</dbReference>
<dbReference type="AlphaFoldDB" id="A0A068RMK7"/>
<comment type="caution">
    <text evidence="1">The sequence shown here is derived from an EMBL/GenBank/DDBJ whole genome shotgun (WGS) entry which is preliminary data.</text>
</comment>
<dbReference type="SUPFAM" id="SSF53474">
    <property type="entry name" value="alpha/beta-Hydrolases"/>
    <property type="match status" value="1"/>
</dbReference>
<dbReference type="OrthoDB" id="94039at2759"/>
<dbReference type="InterPro" id="IPR029058">
    <property type="entry name" value="AB_hydrolase_fold"/>
</dbReference>
<name>A0A068RMK7_9FUNG</name>
<dbReference type="Proteomes" id="UP000027586">
    <property type="component" value="Unassembled WGS sequence"/>
</dbReference>
<gene>
    <name evidence="1" type="ORF">LCOR_01910.1</name>
</gene>
<proteinExistence type="predicted"/>
<evidence type="ECO:0000313" key="1">
    <source>
        <dbReference type="EMBL" id="CDH50191.1"/>
    </source>
</evidence>
<reference evidence="1" key="1">
    <citation type="submission" date="2013-08" db="EMBL/GenBank/DDBJ databases">
        <title>Gene expansion shapes genome architecture in the human pathogen Lichtheimia corymbifera: an evolutionary genomics analysis in the ancient terrestrial Mucorales (Mucoromycotina).</title>
        <authorList>
            <person name="Schwartze V.U."/>
            <person name="Winter S."/>
            <person name="Shelest E."/>
            <person name="Marcet-Houben M."/>
            <person name="Horn F."/>
            <person name="Wehner S."/>
            <person name="Hoffmann K."/>
            <person name="Riege K."/>
            <person name="Sammeth M."/>
            <person name="Nowrousian M."/>
            <person name="Valiante V."/>
            <person name="Linde J."/>
            <person name="Jacobsen I.D."/>
            <person name="Marz M."/>
            <person name="Brakhage A.A."/>
            <person name="Gabaldon T."/>
            <person name="Bocker S."/>
            <person name="Voigt K."/>
        </authorList>
    </citation>
    <scope>NUCLEOTIDE SEQUENCE [LARGE SCALE GENOMIC DNA]</scope>
    <source>
        <strain evidence="1">FSU 9682</strain>
    </source>
</reference>
<evidence type="ECO:0000313" key="2">
    <source>
        <dbReference type="Proteomes" id="UP000027586"/>
    </source>
</evidence>
<dbReference type="Gene3D" id="3.40.50.1820">
    <property type="entry name" value="alpha/beta hydrolase"/>
    <property type="match status" value="1"/>
</dbReference>
<keyword evidence="2" id="KW-1185">Reference proteome</keyword>
<sequence>MQHGTNVVYVCTREACYTSLKDRPFWRDLHPEVFENYVQYALYDTPDGNVKLKCPKEVEHAVYWASLYGSPTVFNSLRCLTIPVHIVHADRSTFTDPSSADDIKALSPLISNALVEGSHVVPLENPDIIVPEVMHLVNRALETRAKL</sequence>
<dbReference type="VEuPathDB" id="FungiDB:LCOR_01910.1"/>
<organism evidence="1 2">
    <name type="scientific">Lichtheimia corymbifera JMRC:FSU:9682</name>
    <dbReference type="NCBI Taxonomy" id="1263082"/>
    <lineage>
        <taxon>Eukaryota</taxon>
        <taxon>Fungi</taxon>
        <taxon>Fungi incertae sedis</taxon>
        <taxon>Mucoromycota</taxon>
        <taxon>Mucoromycotina</taxon>
        <taxon>Mucoromycetes</taxon>
        <taxon>Mucorales</taxon>
        <taxon>Lichtheimiaceae</taxon>
        <taxon>Lichtheimia</taxon>
    </lineage>
</organism>
<protein>
    <recommendedName>
        <fullName evidence="3">AB hydrolase-1 domain-containing protein</fullName>
    </recommendedName>
</protein>
<accession>A0A068RMK7</accession>
<evidence type="ECO:0008006" key="3">
    <source>
        <dbReference type="Google" id="ProtNLM"/>
    </source>
</evidence>